<dbReference type="AlphaFoldDB" id="A0AAV2HTB4"/>
<organism evidence="2 3">
    <name type="scientific">Lymnaea stagnalis</name>
    <name type="common">Great pond snail</name>
    <name type="synonym">Helix stagnalis</name>
    <dbReference type="NCBI Taxonomy" id="6523"/>
    <lineage>
        <taxon>Eukaryota</taxon>
        <taxon>Metazoa</taxon>
        <taxon>Spiralia</taxon>
        <taxon>Lophotrochozoa</taxon>
        <taxon>Mollusca</taxon>
        <taxon>Gastropoda</taxon>
        <taxon>Heterobranchia</taxon>
        <taxon>Euthyneura</taxon>
        <taxon>Panpulmonata</taxon>
        <taxon>Hygrophila</taxon>
        <taxon>Lymnaeoidea</taxon>
        <taxon>Lymnaeidae</taxon>
        <taxon>Lymnaea</taxon>
    </lineage>
</organism>
<dbReference type="InterPro" id="IPR017850">
    <property type="entry name" value="Alkaline_phosphatase_core_sf"/>
</dbReference>
<sequence>MASGTYFKDFNERRLCCTGRLILLVVLLAVASFVLDLTASTNYMEQLLTVFPGHFITNRTFLSFNPLEPNHVVPDDKMACVFPHVDPFDPVIMKFAENNEPPISCQEFPRELTFLEDGWLRINSSEVDMLYGDGGVNCTYQEITFHQENDRESVGEWSDSFSTDIELPKGTEFLRVQCFANVSYVVSRSYYALVPNRIHVEQSTRLLLKKREAEYAPLETLNVIMVGLDSISRNQFIRSMRQTHTYLTESLASYDMKMYTQLGKNTFPNILPLMTGSSMDEVYNWWNESEFSDGFDLLWKEFERAGYRTLFTEDWPATGAFHYVKKGFRSDPVQHLSRPLCLALYQDKAMWSAEKHCVGTQPEINFHLDYVGRFLDTFNETPAYAMMLMSKLTHDDWPASRRVDAHLYHFYQQLSSRGHLNRSLLITYSDHGPRHGGIRTTFNGMVEGRTPYAFLTFPQWFLQKYPDVAQNLKTNTMRLTTHFDTHATLQDLIYFKSPATPPTVRKKHGISLFQEIPKRRKCEDIPIPPEFCVCGHEDMEKLDTATHQSQLVASAVLLAINGKRSVRLCEKLHLAKIIQIARIKFPPATVEETRNTQMLRVNVQTIPGNAVYEATVFLEFDSKKAQDSTDTPVKLKVADTVDRLDLYGDQSFCIDDFEQKPFCYCKNKRN</sequence>
<gene>
    <name evidence="2" type="ORF">GSLYS_00010867001</name>
</gene>
<dbReference type="PANTHER" id="PTHR10974">
    <property type="entry name" value="FI08016P-RELATED"/>
    <property type="match status" value="1"/>
</dbReference>
<feature type="transmembrane region" description="Helical" evidence="1">
    <location>
        <begin position="21"/>
        <end position="39"/>
    </location>
</feature>
<dbReference type="GO" id="GO:0005615">
    <property type="term" value="C:extracellular space"/>
    <property type="evidence" value="ECO:0007669"/>
    <property type="project" value="TreeGrafter"/>
</dbReference>
<comment type="caution">
    <text evidence="2">The sequence shown here is derived from an EMBL/GenBank/DDBJ whole genome shotgun (WGS) entry which is preliminary data.</text>
</comment>
<dbReference type="CDD" id="cd16021">
    <property type="entry name" value="ALP_like"/>
    <property type="match status" value="1"/>
</dbReference>
<evidence type="ECO:0000313" key="2">
    <source>
        <dbReference type="EMBL" id="CAL1536954.1"/>
    </source>
</evidence>
<dbReference type="PANTHER" id="PTHR10974:SF1">
    <property type="entry name" value="FI08016P-RELATED"/>
    <property type="match status" value="1"/>
</dbReference>
<keyword evidence="1" id="KW-0472">Membrane</keyword>
<dbReference type="Gene3D" id="3.40.720.10">
    <property type="entry name" value="Alkaline Phosphatase, subunit A"/>
    <property type="match status" value="1"/>
</dbReference>
<reference evidence="2 3" key="1">
    <citation type="submission" date="2024-04" db="EMBL/GenBank/DDBJ databases">
        <authorList>
            <consortium name="Genoscope - CEA"/>
            <person name="William W."/>
        </authorList>
    </citation>
    <scope>NUCLEOTIDE SEQUENCE [LARGE SCALE GENOMIC DNA]</scope>
</reference>
<evidence type="ECO:0000256" key="1">
    <source>
        <dbReference type="SAM" id="Phobius"/>
    </source>
</evidence>
<dbReference type="EMBL" id="CAXITT010000244">
    <property type="protein sequence ID" value="CAL1536954.1"/>
    <property type="molecule type" value="Genomic_DNA"/>
</dbReference>
<dbReference type="Pfam" id="PF02995">
    <property type="entry name" value="DUF229"/>
    <property type="match status" value="1"/>
</dbReference>
<evidence type="ECO:0000313" key="3">
    <source>
        <dbReference type="Proteomes" id="UP001497497"/>
    </source>
</evidence>
<keyword evidence="1" id="KW-1133">Transmembrane helix</keyword>
<proteinExistence type="predicted"/>
<dbReference type="SUPFAM" id="SSF53649">
    <property type="entry name" value="Alkaline phosphatase-like"/>
    <property type="match status" value="1"/>
</dbReference>
<accession>A0AAV2HTB4</accession>
<keyword evidence="1" id="KW-0812">Transmembrane</keyword>
<keyword evidence="3" id="KW-1185">Reference proteome</keyword>
<dbReference type="InterPro" id="IPR004245">
    <property type="entry name" value="DUF229"/>
</dbReference>
<dbReference type="FunFam" id="3.40.720.10:FF:000017">
    <property type="entry name" value="Predicted protein"/>
    <property type="match status" value="1"/>
</dbReference>
<protein>
    <submittedName>
        <fullName evidence="2">Uncharacterized protein</fullName>
    </submittedName>
</protein>
<name>A0AAV2HTB4_LYMST</name>
<dbReference type="Proteomes" id="UP001497497">
    <property type="component" value="Unassembled WGS sequence"/>
</dbReference>